<evidence type="ECO:0000313" key="4">
    <source>
        <dbReference type="Proteomes" id="UP000076104"/>
    </source>
</evidence>
<protein>
    <recommendedName>
        <fullName evidence="5">Lipoprotein</fullName>
    </recommendedName>
</protein>
<sequence length="218" mass="24031">MKRIGFTLPLVAALLLSACDSTNNQTDKSRNDQAPEKSDIQTNNKVNTPALEKIENASKEPTETVSNDNHKKDIIKFLYRDAVLSLKNNPNAEDLDTLFAYADKDLQNAIALVKADSMNTYDGYADEISDCSEVRYILNLSVGNGYSIDEAADVKYKVLDNGNVRASILLDGDEDIADSDFNNYKDFSLKCSDEGCKITDMLDSYGDSALQAVELACR</sequence>
<evidence type="ECO:0000313" key="3">
    <source>
        <dbReference type="EMBL" id="AMT96153.1"/>
    </source>
</evidence>
<evidence type="ECO:0000256" key="2">
    <source>
        <dbReference type="SAM" id="SignalP"/>
    </source>
</evidence>
<proteinExistence type="predicted"/>
<dbReference type="PROSITE" id="PS51257">
    <property type="entry name" value="PROKAR_LIPOPROTEIN"/>
    <property type="match status" value="1"/>
</dbReference>
<feature type="compositionally biased region" description="Basic and acidic residues" evidence="1">
    <location>
        <begin position="27"/>
        <end position="39"/>
    </location>
</feature>
<dbReference type="EMBL" id="CP014945">
    <property type="protein sequence ID" value="AMT96153.1"/>
    <property type="molecule type" value="Genomic_DNA"/>
</dbReference>
<keyword evidence="2" id="KW-0732">Signal</keyword>
<feature type="compositionally biased region" description="Basic and acidic residues" evidence="1">
    <location>
        <begin position="52"/>
        <end position="66"/>
    </location>
</feature>
<name>A0ABM5ZVQ7_9GAMM</name>
<evidence type="ECO:0008006" key="5">
    <source>
        <dbReference type="Google" id="ProtNLM"/>
    </source>
</evidence>
<dbReference type="Proteomes" id="UP000076104">
    <property type="component" value="Chromosome"/>
</dbReference>
<accession>A0ABM5ZVQ7</accession>
<feature type="region of interest" description="Disordered" evidence="1">
    <location>
        <begin position="22"/>
        <end position="66"/>
    </location>
</feature>
<gene>
    <name evidence="3" type="ORF">A3K91_0526</name>
</gene>
<reference evidence="3 4" key="1">
    <citation type="submission" date="2016-03" db="EMBL/GenBank/DDBJ databases">
        <title>Genome sequencing of Psychrobacter alimentarius PAMC 27889.</title>
        <authorList>
            <person name="Lee J."/>
            <person name="Kim O.-S."/>
        </authorList>
    </citation>
    <scope>NUCLEOTIDE SEQUENCE [LARGE SCALE GENOMIC DNA]</scope>
    <source>
        <strain evidence="3 4">PAMC 27889</strain>
    </source>
</reference>
<dbReference type="RefSeq" id="WP_062843902.1">
    <property type="nucleotide sequence ID" value="NZ_CP014945.1"/>
</dbReference>
<dbReference type="GeneID" id="33058597"/>
<feature type="signal peptide" evidence="2">
    <location>
        <begin position="1"/>
        <end position="18"/>
    </location>
</feature>
<keyword evidence="4" id="KW-1185">Reference proteome</keyword>
<organism evidence="3 4">
    <name type="scientific">Psychrobacter alimentarius</name>
    <dbReference type="NCBI Taxonomy" id="261164"/>
    <lineage>
        <taxon>Bacteria</taxon>
        <taxon>Pseudomonadati</taxon>
        <taxon>Pseudomonadota</taxon>
        <taxon>Gammaproteobacteria</taxon>
        <taxon>Moraxellales</taxon>
        <taxon>Moraxellaceae</taxon>
        <taxon>Psychrobacter</taxon>
    </lineage>
</organism>
<feature type="chain" id="PRO_5045157584" description="Lipoprotein" evidence="2">
    <location>
        <begin position="19"/>
        <end position="218"/>
    </location>
</feature>
<evidence type="ECO:0000256" key="1">
    <source>
        <dbReference type="SAM" id="MobiDB-lite"/>
    </source>
</evidence>